<name>A0A3B0VJS1_9ZZZZ</name>
<protein>
    <submittedName>
        <fullName evidence="1">Uncharacterized protein</fullName>
    </submittedName>
</protein>
<dbReference type="AlphaFoldDB" id="A0A3B0VJS1"/>
<gene>
    <name evidence="1" type="ORF">MNBD_CHLOROFLEXI01-5364</name>
</gene>
<sequence length="64" mass="7608">MNDQQVAIPLKRFLLIEQCPEAWKGLDLYLFRDEAVVFYVGQSHLAFARVWEHLINGFEDNLLW</sequence>
<evidence type="ECO:0000313" key="1">
    <source>
        <dbReference type="EMBL" id="VAW43171.1"/>
    </source>
</evidence>
<organism evidence="1">
    <name type="scientific">hydrothermal vent metagenome</name>
    <dbReference type="NCBI Taxonomy" id="652676"/>
    <lineage>
        <taxon>unclassified sequences</taxon>
        <taxon>metagenomes</taxon>
        <taxon>ecological metagenomes</taxon>
    </lineage>
</organism>
<dbReference type="EMBL" id="UOEU01001041">
    <property type="protein sequence ID" value="VAW43171.1"/>
    <property type="molecule type" value="Genomic_DNA"/>
</dbReference>
<accession>A0A3B0VJS1</accession>
<proteinExistence type="predicted"/>
<reference evidence="1" key="1">
    <citation type="submission" date="2018-06" db="EMBL/GenBank/DDBJ databases">
        <authorList>
            <person name="Zhirakovskaya E."/>
        </authorList>
    </citation>
    <scope>NUCLEOTIDE SEQUENCE</scope>
</reference>